<protein>
    <submittedName>
        <fullName evidence="1">Uncharacterized protein</fullName>
    </submittedName>
</protein>
<keyword evidence="2" id="KW-1185">Reference proteome</keyword>
<reference evidence="1 2" key="1">
    <citation type="submission" date="2021-08" db="EMBL/GenBank/DDBJ databases">
        <title>Genome sequences of Xanthomonas cucurbitae isolates from 5 Midwestern US states.</title>
        <authorList>
            <person name="Hind S.R."/>
        </authorList>
    </citation>
    <scope>NUCLEOTIDE SEQUENCE [LARGE SCALE GENOMIC DNA]</scope>
    <source>
        <strain evidence="1 2">OH_261</strain>
    </source>
</reference>
<evidence type="ECO:0000313" key="2">
    <source>
        <dbReference type="Proteomes" id="UP001214201"/>
    </source>
</evidence>
<evidence type="ECO:0000313" key="1">
    <source>
        <dbReference type="EMBL" id="WDM73352.1"/>
    </source>
</evidence>
<dbReference type="RefSeq" id="WP_208800361.1">
    <property type="nucleotide sequence ID" value="NZ_CP033326.1"/>
</dbReference>
<sequence length="99" mass="11171">MKNFFSDSKLAHFWLFFTRIPADPRHRLFGAAHPCAALRQSQATLPPRFVIVIASNNKSRLASDVLNDLCQLAIESWSGNYHASALGRQTLLKESTRPF</sequence>
<gene>
    <name evidence="1" type="ORF">K6978_09785</name>
</gene>
<dbReference type="EMBL" id="CP082214">
    <property type="protein sequence ID" value="WDM73352.1"/>
    <property type="molecule type" value="Genomic_DNA"/>
</dbReference>
<name>A0ABY7YHI2_9XANT</name>
<organism evidence="1 2">
    <name type="scientific">Xanthomonas cucurbitae</name>
    <dbReference type="NCBI Taxonomy" id="56453"/>
    <lineage>
        <taxon>Bacteria</taxon>
        <taxon>Pseudomonadati</taxon>
        <taxon>Pseudomonadota</taxon>
        <taxon>Gammaproteobacteria</taxon>
        <taxon>Lysobacterales</taxon>
        <taxon>Lysobacteraceae</taxon>
        <taxon>Xanthomonas</taxon>
    </lineage>
</organism>
<dbReference type="Proteomes" id="UP001214201">
    <property type="component" value="Chromosome"/>
</dbReference>
<accession>A0ABY7YHI2</accession>
<proteinExistence type="predicted"/>